<sequence length="114" mass="12041">MPAQAGDPNWRTIAIDGSRRSSPRGDAGAPTRAGRRRALPIPSASPPPEWPTRKPAGRKDGGGGASLEVASQLGHPGTRGGGSQIRGGGTEEVAAAATGRTRRRWQWQTGRRWR</sequence>
<feature type="compositionally biased region" description="Gly residues" evidence="1">
    <location>
        <begin position="77"/>
        <end position="90"/>
    </location>
</feature>
<name>A0A0E0HW93_ORYNI</name>
<feature type="region of interest" description="Disordered" evidence="1">
    <location>
        <begin position="1"/>
        <end position="114"/>
    </location>
</feature>
<dbReference type="HOGENOM" id="CLU_2125099_0_0_1"/>
<evidence type="ECO:0000313" key="2">
    <source>
        <dbReference type="EnsemblPlants" id="ONIVA07G00670.1"/>
    </source>
</evidence>
<dbReference type="Gramene" id="ONIVA07G00670.1">
    <property type="protein sequence ID" value="ONIVA07G00670.1"/>
    <property type="gene ID" value="ONIVA07G00670"/>
</dbReference>
<evidence type="ECO:0000256" key="1">
    <source>
        <dbReference type="SAM" id="MobiDB-lite"/>
    </source>
</evidence>
<dbReference type="EnsemblPlants" id="ONIVA07G00670.1">
    <property type="protein sequence ID" value="ONIVA07G00670.1"/>
    <property type="gene ID" value="ONIVA07G00670"/>
</dbReference>
<proteinExistence type="predicted"/>
<protein>
    <submittedName>
        <fullName evidence="2">Uncharacterized protein</fullName>
    </submittedName>
</protein>
<organism evidence="2">
    <name type="scientific">Oryza nivara</name>
    <name type="common">Indian wild rice</name>
    <name type="synonym">Oryza sativa f. spontanea</name>
    <dbReference type="NCBI Taxonomy" id="4536"/>
    <lineage>
        <taxon>Eukaryota</taxon>
        <taxon>Viridiplantae</taxon>
        <taxon>Streptophyta</taxon>
        <taxon>Embryophyta</taxon>
        <taxon>Tracheophyta</taxon>
        <taxon>Spermatophyta</taxon>
        <taxon>Magnoliopsida</taxon>
        <taxon>Liliopsida</taxon>
        <taxon>Poales</taxon>
        <taxon>Poaceae</taxon>
        <taxon>BOP clade</taxon>
        <taxon>Oryzoideae</taxon>
        <taxon>Oryzeae</taxon>
        <taxon>Oryzinae</taxon>
        <taxon>Oryza</taxon>
    </lineage>
</organism>
<feature type="compositionally biased region" description="Basic residues" evidence="1">
    <location>
        <begin position="100"/>
        <end position="114"/>
    </location>
</feature>
<reference evidence="2" key="2">
    <citation type="submission" date="2018-04" db="EMBL/GenBank/DDBJ databases">
        <title>OnivRS2 (Oryza nivara Reference Sequence Version 2).</title>
        <authorList>
            <person name="Zhang J."/>
            <person name="Kudrna D."/>
            <person name="Lee S."/>
            <person name="Talag J."/>
            <person name="Rajasekar S."/>
            <person name="Welchert J."/>
            <person name="Hsing Y.-I."/>
            <person name="Wing R.A."/>
        </authorList>
    </citation>
    <scope>NUCLEOTIDE SEQUENCE [LARGE SCALE GENOMIC DNA]</scope>
    <source>
        <strain evidence="2">SL10</strain>
    </source>
</reference>
<accession>A0A0E0HW93</accession>
<dbReference type="Proteomes" id="UP000006591">
    <property type="component" value="Chromosome 7"/>
</dbReference>
<keyword evidence="3" id="KW-1185">Reference proteome</keyword>
<dbReference type="AlphaFoldDB" id="A0A0E0HW93"/>
<evidence type="ECO:0000313" key="3">
    <source>
        <dbReference type="Proteomes" id="UP000006591"/>
    </source>
</evidence>
<reference evidence="2" key="1">
    <citation type="submission" date="2015-04" db="UniProtKB">
        <authorList>
            <consortium name="EnsemblPlants"/>
        </authorList>
    </citation>
    <scope>IDENTIFICATION</scope>
    <source>
        <strain evidence="2">SL10</strain>
    </source>
</reference>